<dbReference type="EMBL" id="JBAMMX010000009">
    <property type="protein sequence ID" value="KAK6933511.1"/>
    <property type="molecule type" value="Genomic_DNA"/>
</dbReference>
<accession>A0AAN8ZCV7</accession>
<keyword evidence="2 3" id="KW-0808">Transferase</keyword>
<organism evidence="6 7">
    <name type="scientific">Dillenia turbinata</name>
    <dbReference type="NCBI Taxonomy" id="194707"/>
    <lineage>
        <taxon>Eukaryota</taxon>
        <taxon>Viridiplantae</taxon>
        <taxon>Streptophyta</taxon>
        <taxon>Embryophyta</taxon>
        <taxon>Tracheophyta</taxon>
        <taxon>Spermatophyta</taxon>
        <taxon>Magnoliopsida</taxon>
        <taxon>eudicotyledons</taxon>
        <taxon>Gunneridae</taxon>
        <taxon>Pentapetalae</taxon>
        <taxon>Dilleniales</taxon>
        <taxon>Dilleniaceae</taxon>
        <taxon>Dillenia</taxon>
    </lineage>
</organism>
<comment type="caution">
    <text evidence="6">The sequence shown here is derived from an EMBL/GenBank/DDBJ whole genome shotgun (WGS) entry which is preliminary data.</text>
</comment>
<evidence type="ECO:0000256" key="2">
    <source>
        <dbReference type="ARBA" id="ARBA00022679"/>
    </source>
</evidence>
<dbReference type="Pfam" id="PF00201">
    <property type="entry name" value="UDPGT"/>
    <property type="match status" value="1"/>
</dbReference>
<dbReference type="PROSITE" id="PS00375">
    <property type="entry name" value="UDPGT"/>
    <property type="match status" value="1"/>
</dbReference>
<feature type="domain" description="Glycosyltransferase N-terminal" evidence="5">
    <location>
        <begin position="9"/>
        <end position="233"/>
    </location>
</feature>
<dbReference type="PANTHER" id="PTHR48044">
    <property type="entry name" value="GLYCOSYLTRANSFERASE"/>
    <property type="match status" value="1"/>
</dbReference>
<dbReference type="SUPFAM" id="SSF53756">
    <property type="entry name" value="UDP-Glycosyltransferase/glycogen phosphorylase"/>
    <property type="match status" value="1"/>
</dbReference>
<dbReference type="EC" id="2.4.1.-" evidence="4"/>
<dbReference type="AlphaFoldDB" id="A0AAN8ZCV7"/>
<keyword evidence="7" id="KW-1185">Reference proteome</keyword>
<proteinExistence type="inferred from homology"/>
<comment type="similarity">
    <text evidence="1 3">Belongs to the UDP-glycosyltransferase family.</text>
</comment>
<evidence type="ECO:0000256" key="4">
    <source>
        <dbReference type="RuleBase" id="RU362057"/>
    </source>
</evidence>
<gene>
    <name evidence="6" type="ORF">RJ641_036405</name>
</gene>
<reference evidence="6 7" key="1">
    <citation type="submission" date="2023-12" db="EMBL/GenBank/DDBJ databases">
        <title>A high-quality genome assembly for Dillenia turbinata (Dilleniales).</title>
        <authorList>
            <person name="Chanderbali A."/>
        </authorList>
    </citation>
    <scope>NUCLEOTIDE SEQUENCE [LARGE SCALE GENOMIC DNA]</scope>
    <source>
        <strain evidence="6">LSX21</strain>
        <tissue evidence="6">Leaf</tissue>
    </source>
</reference>
<dbReference type="Gene3D" id="3.40.50.2000">
    <property type="entry name" value="Glycogen Phosphorylase B"/>
    <property type="match status" value="2"/>
</dbReference>
<name>A0AAN8ZCV7_9MAGN</name>
<evidence type="ECO:0000256" key="3">
    <source>
        <dbReference type="RuleBase" id="RU003718"/>
    </source>
</evidence>
<dbReference type="GO" id="GO:0008194">
    <property type="term" value="F:UDP-glycosyltransferase activity"/>
    <property type="evidence" value="ECO:0007669"/>
    <property type="project" value="InterPro"/>
</dbReference>
<dbReference type="PANTHER" id="PTHR48044:SF29">
    <property type="entry name" value="GLYCOSYLTRANSFERASE"/>
    <property type="match status" value="1"/>
</dbReference>
<dbReference type="FunFam" id="3.40.50.2000:FF:000060">
    <property type="entry name" value="Glycosyltransferase"/>
    <property type="match status" value="1"/>
</dbReference>
<evidence type="ECO:0000256" key="1">
    <source>
        <dbReference type="ARBA" id="ARBA00009995"/>
    </source>
</evidence>
<sequence>METKENGYSVLMLPWLAHGHISPFLELGKQLTNSNFFVYLCSTPINLSSIKNKITSEFSHSIQLVVLNLPTLPDLPPHYHTTNGLPPHLMPTLKEAFDLAKDNFSNIVKNLNPDLVVYDFFPPWAPAIASSYGIPAVPFVTAGAAASCFLYSLSKDTEFPFPSIYMYDFERERMSKRIQVLANGLKDADRIFQCNERSSKMVLIKSFKEIEGKYINYYSMLTNKKVVPVGPLVQDVVEHDEQKDISQWLDNKEESSAVFVSFGSEYFLTHEELEETAYGLELSKVSFIWVVRFPIGENIKLEEALPQGFLERVGQSGMVLEGWAPQRYILGHSSVGGFVSHCGWSSIMETMKLGVPIIAMPMHLDQPFNARLIEEVGVGLEPKRDNCGRLQREEIAKVIREVMVGESGKNIKRKAKELSETMLKKGEEEIDLVVDELVQLFKEGN</sequence>
<dbReference type="InterPro" id="IPR002213">
    <property type="entry name" value="UDP_glucos_trans"/>
</dbReference>
<dbReference type="InterPro" id="IPR035595">
    <property type="entry name" value="UDP_glycos_trans_CS"/>
</dbReference>
<keyword evidence="3" id="KW-0328">Glycosyltransferase</keyword>
<dbReference type="GO" id="GO:1901137">
    <property type="term" value="P:carbohydrate derivative biosynthetic process"/>
    <property type="evidence" value="ECO:0007669"/>
    <property type="project" value="UniProtKB-ARBA"/>
</dbReference>
<dbReference type="Proteomes" id="UP001370490">
    <property type="component" value="Unassembled WGS sequence"/>
</dbReference>
<protein>
    <recommendedName>
        <fullName evidence="4">Glycosyltransferase</fullName>
        <ecNumber evidence="4">2.4.1.-</ecNumber>
    </recommendedName>
</protein>
<dbReference type="CDD" id="cd03784">
    <property type="entry name" value="GT1_Gtf-like"/>
    <property type="match status" value="1"/>
</dbReference>
<dbReference type="InterPro" id="IPR058980">
    <property type="entry name" value="Glyco_transf_N"/>
</dbReference>
<dbReference type="Pfam" id="PF26168">
    <property type="entry name" value="Glyco_transf_N"/>
    <property type="match status" value="1"/>
</dbReference>
<evidence type="ECO:0000313" key="6">
    <source>
        <dbReference type="EMBL" id="KAK6933511.1"/>
    </source>
</evidence>
<evidence type="ECO:0000259" key="5">
    <source>
        <dbReference type="Pfam" id="PF26168"/>
    </source>
</evidence>
<evidence type="ECO:0000313" key="7">
    <source>
        <dbReference type="Proteomes" id="UP001370490"/>
    </source>
</evidence>